<proteinExistence type="predicted"/>
<feature type="region of interest" description="Disordered" evidence="1">
    <location>
        <begin position="46"/>
        <end position="86"/>
    </location>
</feature>
<evidence type="ECO:0000313" key="3">
    <source>
        <dbReference type="Proteomes" id="UP000077202"/>
    </source>
</evidence>
<organism evidence="2 3">
    <name type="scientific">Marchantia polymorpha subsp. ruderalis</name>
    <dbReference type="NCBI Taxonomy" id="1480154"/>
    <lineage>
        <taxon>Eukaryota</taxon>
        <taxon>Viridiplantae</taxon>
        <taxon>Streptophyta</taxon>
        <taxon>Embryophyta</taxon>
        <taxon>Marchantiophyta</taxon>
        <taxon>Marchantiopsida</taxon>
        <taxon>Marchantiidae</taxon>
        <taxon>Marchantiales</taxon>
        <taxon>Marchantiaceae</taxon>
        <taxon>Marchantia</taxon>
    </lineage>
</organism>
<gene>
    <name evidence="2" type="ORF">AXG93_4114s1000</name>
</gene>
<sequence>MPAITATLASRPKARLARMEPIVQGPEDQHGHGDLEDEFTERIAGFRFQETGFGDQPADEDEDEDREDIGEDERHGKTLEYSDPMRLAHKAPSNKCRYAIVA</sequence>
<comment type="caution">
    <text evidence="2">The sequence shown here is derived from an EMBL/GenBank/DDBJ whole genome shotgun (WGS) entry which is preliminary data.</text>
</comment>
<keyword evidence="3" id="KW-1185">Reference proteome</keyword>
<evidence type="ECO:0000313" key="2">
    <source>
        <dbReference type="EMBL" id="OAE32459.1"/>
    </source>
</evidence>
<accession>A0A176WH98</accession>
<feature type="compositionally biased region" description="Acidic residues" evidence="1">
    <location>
        <begin position="57"/>
        <end position="71"/>
    </location>
</feature>
<dbReference type="Proteomes" id="UP000077202">
    <property type="component" value="Unassembled WGS sequence"/>
</dbReference>
<dbReference type="AlphaFoldDB" id="A0A176WH98"/>
<evidence type="ECO:0000256" key="1">
    <source>
        <dbReference type="SAM" id="MobiDB-lite"/>
    </source>
</evidence>
<protein>
    <submittedName>
        <fullName evidence="2">Uncharacterized protein</fullName>
    </submittedName>
</protein>
<reference evidence="2" key="1">
    <citation type="submission" date="2016-03" db="EMBL/GenBank/DDBJ databases">
        <title>Mechanisms controlling the formation of the plant cell surface in tip-growing cells are functionally conserved among land plants.</title>
        <authorList>
            <person name="Honkanen S."/>
            <person name="Jones V.A."/>
            <person name="Morieri G."/>
            <person name="Champion C."/>
            <person name="Hetherington A.J."/>
            <person name="Kelly S."/>
            <person name="Saint-Marcoux D."/>
            <person name="Proust H."/>
            <person name="Prescott H."/>
            <person name="Dolan L."/>
        </authorList>
    </citation>
    <scope>NUCLEOTIDE SEQUENCE [LARGE SCALE GENOMIC DNA]</scope>
    <source>
        <tissue evidence="2">Whole gametophyte</tissue>
    </source>
</reference>
<name>A0A176WH98_MARPO</name>
<dbReference type="EMBL" id="LVLJ01000816">
    <property type="protein sequence ID" value="OAE32459.1"/>
    <property type="molecule type" value="Genomic_DNA"/>
</dbReference>